<dbReference type="STRING" id="63057.A0A2P5FWZ6"/>
<keyword evidence="2" id="KW-0378">Hydrolase</keyword>
<feature type="domain" description="Dienelactone hydrolase" evidence="1">
    <location>
        <begin position="29"/>
        <end position="237"/>
    </location>
</feature>
<gene>
    <name evidence="2" type="ORF">TorRG33x02_020880</name>
</gene>
<dbReference type="EMBL" id="JXTC01000005">
    <property type="protein sequence ID" value="POO02304.1"/>
    <property type="molecule type" value="Genomic_DNA"/>
</dbReference>
<dbReference type="AlphaFoldDB" id="A0A2P5FWZ6"/>
<dbReference type="GO" id="GO:0016787">
    <property type="term" value="F:hydrolase activity"/>
    <property type="evidence" value="ECO:0007669"/>
    <property type="project" value="UniProtKB-KW"/>
</dbReference>
<dbReference type="PANTHER" id="PTHR17630">
    <property type="entry name" value="DIENELACTONE HYDROLASE"/>
    <property type="match status" value="1"/>
</dbReference>
<evidence type="ECO:0000313" key="2">
    <source>
        <dbReference type="EMBL" id="POO02304.1"/>
    </source>
</evidence>
<name>A0A2P5FWZ6_TREOI</name>
<sequence length="240" mass="26267">MAGPQCCSNPPTLDPNSGDGHVEKVGGLSAYVTGSSKTKLAIVLISDIYGYEAPKLRKLADKIAAAGFFVAVPDFFHGDPFIIEESATRPIPVWLKDHGTDKGLEEAKQVILDIKSQGFTAVGAAGFCWGGKVVADLAKTDFIHAGVLLHPAFVTVDDCKEFKKPLAILAAEVDQWAPPELIHQYENALSERTDKIDYFVKLFPGVAHGWTVRYADNEEAIRRANESHEDLLNWVTKYVK</sequence>
<dbReference type="InterPro" id="IPR002925">
    <property type="entry name" value="Dienelactn_hydro"/>
</dbReference>
<organism evidence="2 3">
    <name type="scientific">Trema orientale</name>
    <name type="common">Charcoal tree</name>
    <name type="synonym">Celtis orientalis</name>
    <dbReference type="NCBI Taxonomy" id="63057"/>
    <lineage>
        <taxon>Eukaryota</taxon>
        <taxon>Viridiplantae</taxon>
        <taxon>Streptophyta</taxon>
        <taxon>Embryophyta</taxon>
        <taxon>Tracheophyta</taxon>
        <taxon>Spermatophyta</taxon>
        <taxon>Magnoliopsida</taxon>
        <taxon>eudicotyledons</taxon>
        <taxon>Gunneridae</taxon>
        <taxon>Pentapetalae</taxon>
        <taxon>rosids</taxon>
        <taxon>fabids</taxon>
        <taxon>Rosales</taxon>
        <taxon>Cannabaceae</taxon>
        <taxon>Trema</taxon>
    </lineage>
</organism>
<dbReference type="Proteomes" id="UP000237000">
    <property type="component" value="Unassembled WGS sequence"/>
</dbReference>
<dbReference type="PANTHER" id="PTHR17630:SF97">
    <property type="entry name" value="ENDO-1,31,4-BETA-D-GLUCANASE-LIKE"/>
    <property type="match status" value="1"/>
</dbReference>
<evidence type="ECO:0000313" key="3">
    <source>
        <dbReference type="Proteomes" id="UP000237000"/>
    </source>
</evidence>
<reference evidence="3" key="1">
    <citation type="submission" date="2016-06" db="EMBL/GenBank/DDBJ databases">
        <title>Parallel loss of symbiosis genes in relatives of nitrogen-fixing non-legume Parasponia.</title>
        <authorList>
            <person name="Van Velzen R."/>
            <person name="Holmer R."/>
            <person name="Bu F."/>
            <person name="Rutten L."/>
            <person name="Van Zeijl A."/>
            <person name="Liu W."/>
            <person name="Santuari L."/>
            <person name="Cao Q."/>
            <person name="Sharma T."/>
            <person name="Shen D."/>
            <person name="Roswanjaya Y."/>
            <person name="Wardhani T."/>
            <person name="Kalhor M.S."/>
            <person name="Jansen J."/>
            <person name="Van den Hoogen J."/>
            <person name="Gungor B."/>
            <person name="Hartog M."/>
            <person name="Hontelez J."/>
            <person name="Verver J."/>
            <person name="Yang W.-C."/>
            <person name="Schijlen E."/>
            <person name="Repin R."/>
            <person name="Schilthuizen M."/>
            <person name="Schranz E."/>
            <person name="Heidstra R."/>
            <person name="Miyata K."/>
            <person name="Fedorova E."/>
            <person name="Kohlen W."/>
            <person name="Bisseling T."/>
            <person name="Smit S."/>
            <person name="Geurts R."/>
        </authorList>
    </citation>
    <scope>NUCLEOTIDE SEQUENCE [LARGE SCALE GENOMIC DNA]</scope>
    <source>
        <strain evidence="3">cv. RG33-2</strain>
    </source>
</reference>
<dbReference type="SUPFAM" id="SSF53474">
    <property type="entry name" value="alpha/beta-Hydrolases"/>
    <property type="match status" value="1"/>
</dbReference>
<dbReference type="InterPro" id="IPR029058">
    <property type="entry name" value="AB_hydrolase_fold"/>
</dbReference>
<dbReference type="Pfam" id="PF01738">
    <property type="entry name" value="DLH"/>
    <property type="match status" value="1"/>
</dbReference>
<proteinExistence type="predicted"/>
<accession>A0A2P5FWZ6</accession>
<keyword evidence="3" id="KW-1185">Reference proteome</keyword>
<dbReference type="OrthoDB" id="17560at2759"/>
<dbReference type="Gene3D" id="3.40.50.1820">
    <property type="entry name" value="alpha/beta hydrolase"/>
    <property type="match status" value="1"/>
</dbReference>
<dbReference type="InParanoid" id="A0A2P5FWZ6"/>
<protein>
    <submittedName>
        <fullName evidence="2">Dienelactone hydrolase</fullName>
    </submittedName>
</protein>
<comment type="caution">
    <text evidence="2">The sequence shown here is derived from an EMBL/GenBank/DDBJ whole genome shotgun (WGS) entry which is preliminary data.</text>
</comment>
<evidence type="ECO:0000259" key="1">
    <source>
        <dbReference type="Pfam" id="PF01738"/>
    </source>
</evidence>